<name>A0A327VM35_9BACT</name>
<organism evidence="12 13">
    <name type="scientific">Chitinophaga dinghuensis</name>
    <dbReference type="NCBI Taxonomy" id="1539050"/>
    <lineage>
        <taxon>Bacteria</taxon>
        <taxon>Pseudomonadati</taxon>
        <taxon>Bacteroidota</taxon>
        <taxon>Chitinophagia</taxon>
        <taxon>Chitinophagales</taxon>
        <taxon>Chitinophagaceae</taxon>
        <taxon>Chitinophaga</taxon>
    </lineage>
</organism>
<dbReference type="GO" id="GO:0005694">
    <property type="term" value="C:chromosome"/>
    <property type="evidence" value="ECO:0007669"/>
    <property type="project" value="InterPro"/>
</dbReference>
<dbReference type="InterPro" id="IPR020568">
    <property type="entry name" value="Ribosomal_Su5_D2-typ_SF"/>
</dbReference>
<proteinExistence type="inferred from homology"/>
<keyword evidence="7 10" id="KW-0799">Topoisomerase</keyword>
<dbReference type="PRINTS" id="PR01159">
    <property type="entry name" value="DNAGYRASEB"/>
</dbReference>
<dbReference type="FunFam" id="3.30.230.10:FF:000005">
    <property type="entry name" value="DNA gyrase subunit B"/>
    <property type="match status" value="1"/>
</dbReference>
<evidence type="ECO:0000256" key="2">
    <source>
        <dbReference type="ARBA" id="ARBA00010708"/>
    </source>
</evidence>
<evidence type="ECO:0000259" key="11">
    <source>
        <dbReference type="PROSITE" id="PS50880"/>
    </source>
</evidence>
<dbReference type="Pfam" id="PF00986">
    <property type="entry name" value="DNA_gyraseB_C"/>
    <property type="match status" value="1"/>
</dbReference>
<evidence type="ECO:0000256" key="4">
    <source>
        <dbReference type="ARBA" id="ARBA00022741"/>
    </source>
</evidence>
<dbReference type="SUPFAM" id="SSF55874">
    <property type="entry name" value="ATPase domain of HSP90 chaperone/DNA topoisomerase II/histidine kinase"/>
    <property type="match status" value="1"/>
</dbReference>
<evidence type="ECO:0000256" key="7">
    <source>
        <dbReference type="ARBA" id="ARBA00023029"/>
    </source>
</evidence>
<dbReference type="InterPro" id="IPR006171">
    <property type="entry name" value="TOPRIM_dom"/>
</dbReference>
<dbReference type="Proteomes" id="UP000249819">
    <property type="component" value="Unassembled WGS sequence"/>
</dbReference>
<dbReference type="GO" id="GO:0003677">
    <property type="term" value="F:DNA binding"/>
    <property type="evidence" value="ECO:0007669"/>
    <property type="project" value="UniProtKB-KW"/>
</dbReference>
<evidence type="ECO:0000256" key="8">
    <source>
        <dbReference type="ARBA" id="ARBA00023125"/>
    </source>
</evidence>
<dbReference type="GO" id="GO:0005737">
    <property type="term" value="C:cytoplasm"/>
    <property type="evidence" value="ECO:0007669"/>
    <property type="project" value="UniProtKB-SubCell"/>
</dbReference>
<feature type="binding site" evidence="10">
    <location>
        <position position="520"/>
    </location>
    <ligand>
        <name>Mg(2+)</name>
        <dbReference type="ChEBI" id="CHEBI:18420"/>
        <label>1</label>
        <note>catalytic</note>
    </ligand>
</feature>
<evidence type="ECO:0000313" key="12">
    <source>
        <dbReference type="EMBL" id="RAJ75572.1"/>
    </source>
</evidence>
<dbReference type="GO" id="GO:0006265">
    <property type="term" value="P:DNA topological change"/>
    <property type="evidence" value="ECO:0007669"/>
    <property type="project" value="UniProtKB-UniRule"/>
</dbReference>
<dbReference type="InterPro" id="IPR036890">
    <property type="entry name" value="HATPase_C_sf"/>
</dbReference>
<evidence type="ECO:0000256" key="6">
    <source>
        <dbReference type="ARBA" id="ARBA00022842"/>
    </source>
</evidence>
<keyword evidence="6 10" id="KW-0460">Magnesium</keyword>
<sequence length="659" mass="73376">MSEELVQATSPSNSYNAGSIQVLEGLEAVRKRPAMYIGDIGIKGLHHLVYEVVDNSIDEALAGYCKNIDVTILEDNSIRVVDDGRGIPVGIIPKEGRSALEVVMTVLHAGGKFDKNTYKVSGGLHGVGVSCVNALSSRQHVTVRTEGKIFEQEYHRGIPQYAVREIGVADSTGTTVHFKPDSEIFKETTYNREILAGRLRELAYLNRQIRITLTDEREKDENGQFHKEVFYSEGGIMEFVQMLDKNGRRNALLPAPIFIEAQDKDSNVAVEVALLYNDSFSESIFSYVNNINTIEGGTHVAGFRRAITRVFKSYGDKNKLFEKSKVEVTGDDFREGLSAIISVKVPEPQFEGQTKTKLGNSDVMGVVDSSVASVLEAYLEEHPREAKTVINKVVLAAQAREAARKARQLVQRKSVMTGSGLPGKLADCSDNDPEKCELYLVEGDSAGGTAKQGRNRQFQAILPLRGKILNVEKAMEHKIYENEEIKNIFTALGVTIGTEEDEKALNLAKLRYHKLIIMTDADVDGSHIATLILTFVFRYMKAMVEQGYVYIAQPPLYLVKKGKDQEYCWTEEQRRAAIARIAGNGREDSVTVQRYKGLGEMNAEQLWDTTMNPDNRTLKQVTIESAAEADRVFSMLMGDEVPPRREFIESHAKYAKIDA</sequence>
<dbReference type="InterPro" id="IPR014721">
    <property type="entry name" value="Ribsml_uS5_D2-typ_fold_subgr"/>
</dbReference>
<dbReference type="HAMAP" id="MF_01898">
    <property type="entry name" value="GyrB"/>
    <property type="match status" value="1"/>
</dbReference>
<comment type="catalytic activity">
    <reaction evidence="1 10">
        <text>ATP-dependent breakage, passage and rejoining of double-stranded DNA.</text>
        <dbReference type="EC" id="5.6.2.2"/>
    </reaction>
</comment>
<dbReference type="CDD" id="cd03366">
    <property type="entry name" value="TOPRIM_TopoIIA_GyrB"/>
    <property type="match status" value="1"/>
</dbReference>
<dbReference type="SUPFAM" id="SSF56719">
    <property type="entry name" value="Type II DNA topoisomerase"/>
    <property type="match status" value="1"/>
</dbReference>
<dbReference type="InterPro" id="IPR003594">
    <property type="entry name" value="HATPase_dom"/>
</dbReference>
<keyword evidence="13" id="KW-1185">Reference proteome</keyword>
<dbReference type="GO" id="GO:0046872">
    <property type="term" value="F:metal ion binding"/>
    <property type="evidence" value="ECO:0007669"/>
    <property type="project" value="UniProtKB-KW"/>
</dbReference>
<evidence type="ECO:0000313" key="13">
    <source>
        <dbReference type="Proteomes" id="UP000249819"/>
    </source>
</evidence>
<comment type="similarity">
    <text evidence="2 10">Belongs to the type II topoisomerase GyrB family.</text>
</comment>
<dbReference type="EMBL" id="QLMA01000009">
    <property type="protein sequence ID" value="RAJ75572.1"/>
    <property type="molecule type" value="Genomic_DNA"/>
</dbReference>
<feature type="site" description="Interaction with DNA" evidence="10">
    <location>
        <position position="467"/>
    </location>
</feature>
<dbReference type="Pfam" id="PF01751">
    <property type="entry name" value="Toprim"/>
    <property type="match status" value="1"/>
</dbReference>
<comment type="subcellular location">
    <subcellularLocation>
        <location evidence="10">Cytoplasm</location>
    </subcellularLocation>
</comment>
<dbReference type="PROSITE" id="PS00177">
    <property type="entry name" value="TOPOISOMERASE_II"/>
    <property type="match status" value="1"/>
</dbReference>
<feature type="binding site" evidence="10">
    <location>
        <position position="520"/>
    </location>
    <ligand>
        <name>Mg(2+)</name>
        <dbReference type="ChEBI" id="CHEBI:18420"/>
        <label>2</label>
    </ligand>
</feature>
<dbReference type="InterPro" id="IPR002288">
    <property type="entry name" value="DNA_gyrase_B_C"/>
</dbReference>
<dbReference type="CDD" id="cd16928">
    <property type="entry name" value="HATPase_GyrB-like"/>
    <property type="match status" value="1"/>
</dbReference>
<keyword evidence="8" id="KW-0238">DNA-binding</keyword>
<keyword evidence="3 10" id="KW-0479">Metal-binding</keyword>
<dbReference type="NCBIfam" id="TIGR01059">
    <property type="entry name" value="gyrB"/>
    <property type="match status" value="1"/>
</dbReference>
<evidence type="ECO:0000256" key="9">
    <source>
        <dbReference type="ARBA" id="ARBA00023235"/>
    </source>
</evidence>
<dbReference type="InterPro" id="IPR001241">
    <property type="entry name" value="Topo_IIA"/>
</dbReference>
<dbReference type="InterPro" id="IPR011557">
    <property type="entry name" value="GyrB"/>
</dbReference>
<dbReference type="FunFam" id="3.40.50.670:FF:000002">
    <property type="entry name" value="DNA gyrase subunit B"/>
    <property type="match status" value="1"/>
</dbReference>
<dbReference type="GO" id="GO:0034335">
    <property type="term" value="F:DNA negative supercoiling activity"/>
    <property type="evidence" value="ECO:0007669"/>
    <property type="project" value="UniProtKB-ARBA"/>
</dbReference>
<dbReference type="PANTHER" id="PTHR45866">
    <property type="entry name" value="DNA GYRASE/TOPOISOMERASE SUBUNIT B"/>
    <property type="match status" value="1"/>
</dbReference>
<comment type="subunit">
    <text evidence="10">Heterotetramer, composed of two GyrA and two GyrB chains. In the heterotetramer, GyrA contains the active site tyrosine that forms a transient covalent intermediate with DNA, while GyrB binds cofactors and catalyzes ATP hydrolysis.</text>
</comment>
<dbReference type="Pfam" id="PF00204">
    <property type="entry name" value="DNA_gyraseB"/>
    <property type="match status" value="1"/>
</dbReference>
<feature type="site" description="Interaction with DNA" evidence="10">
    <location>
        <position position="470"/>
    </location>
</feature>
<comment type="caution">
    <text evidence="12">The sequence shown here is derived from an EMBL/GenBank/DDBJ whole genome shotgun (WGS) entry which is preliminary data.</text>
</comment>
<feature type="binding site" evidence="10">
    <location>
        <position position="442"/>
    </location>
    <ligand>
        <name>Mg(2+)</name>
        <dbReference type="ChEBI" id="CHEBI:18420"/>
        <label>1</label>
        <note>catalytic</note>
    </ligand>
</feature>
<protein>
    <recommendedName>
        <fullName evidence="10">DNA gyrase subunit B</fullName>
        <ecNumber evidence="10">5.6.2.2</ecNumber>
    </recommendedName>
</protein>
<dbReference type="NCBIfam" id="NF004189">
    <property type="entry name" value="PRK05644.1"/>
    <property type="match status" value="1"/>
</dbReference>
<keyword evidence="9 10" id="KW-0413">Isomerase</keyword>
<dbReference type="Pfam" id="PF02518">
    <property type="entry name" value="HATPase_c"/>
    <property type="match status" value="1"/>
</dbReference>
<dbReference type="NCBIfam" id="NF011501">
    <property type="entry name" value="PRK14939.1"/>
    <property type="match status" value="1"/>
</dbReference>
<keyword evidence="5 10" id="KW-0067">ATP-binding</keyword>
<evidence type="ECO:0000256" key="10">
    <source>
        <dbReference type="HAMAP-Rule" id="MF_01898"/>
    </source>
</evidence>
<comment type="function">
    <text evidence="10">A type II topoisomerase that negatively supercoils closed circular double-stranded (ds) DNA in an ATP-dependent manner to modulate DNA topology and maintain chromosomes in an underwound state. Negative supercoiling favors strand separation, and DNA replication, transcription, recombination and repair, all of which involve strand separation. Also able to catalyze the interconversion of other topological isomers of dsDNA rings, including catenanes and knotted rings. Type II topoisomerases break and join 2 DNA strands simultaneously in an ATP-dependent manner.</text>
</comment>
<dbReference type="AlphaFoldDB" id="A0A327VM35"/>
<dbReference type="PROSITE" id="PS50880">
    <property type="entry name" value="TOPRIM"/>
    <property type="match status" value="1"/>
</dbReference>
<keyword evidence="10" id="KW-0963">Cytoplasm</keyword>
<evidence type="ECO:0000256" key="5">
    <source>
        <dbReference type="ARBA" id="ARBA00022840"/>
    </source>
</evidence>
<dbReference type="Gene3D" id="3.40.50.670">
    <property type="match status" value="1"/>
</dbReference>
<dbReference type="PRINTS" id="PR00418">
    <property type="entry name" value="TPI2FAMILY"/>
</dbReference>
<dbReference type="InterPro" id="IPR013759">
    <property type="entry name" value="Topo_IIA_B_C"/>
</dbReference>
<dbReference type="PANTHER" id="PTHR45866:SF1">
    <property type="entry name" value="DNA GYRASE SUBUNIT B, MITOCHONDRIAL"/>
    <property type="match status" value="1"/>
</dbReference>
<dbReference type="Gene3D" id="3.30.565.10">
    <property type="entry name" value="Histidine kinase-like ATPase, C-terminal domain"/>
    <property type="match status" value="1"/>
</dbReference>
<dbReference type="GO" id="GO:0006261">
    <property type="term" value="P:DNA-templated DNA replication"/>
    <property type="evidence" value="ECO:0007669"/>
    <property type="project" value="UniProtKB-UniRule"/>
</dbReference>
<dbReference type="GO" id="GO:0005524">
    <property type="term" value="F:ATP binding"/>
    <property type="evidence" value="ECO:0007669"/>
    <property type="project" value="UniProtKB-UniRule"/>
</dbReference>
<feature type="domain" description="Toprim" evidence="11">
    <location>
        <begin position="436"/>
        <end position="555"/>
    </location>
</feature>
<evidence type="ECO:0000256" key="3">
    <source>
        <dbReference type="ARBA" id="ARBA00022723"/>
    </source>
</evidence>
<dbReference type="FunFam" id="3.30.565.10:FF:000002">
    <property type="entry name" value="DNA gyrase subunit B"/>
    <property type="match status" value="1"/>
</dbReference>
<dbReference type="EC" id="5.6.2.2" evidence="10"/>
<keyword evidence="4 10" id="KW-0547">Nucleotide-binding</keyword>
<dbReference type="RefSeq" id="WP_111594727.1">
    <property type="nucleotide sequence ID" value="NZ_QLMA01000009.1"/>
</dbReference>
<accession>A0A327VM35</accession>
<reference evidence="12 13" key="1">
    <citation type="submission" date="2018-06" db="EMBL/GenBank/DDBJ databases">
        <title>Genomic Encyclopedia of Archaeal and Bacterial Type Strains, Phase II (KMG-II): from individual species to whole genera.</title>
        <authorList>
            <person name="Goeker M."/>
        </authorList>
    </citation>
    <scope>NUCLEOTIDE SEQUENCE [LARGE SCALE GENOMIC DNA]</scope>
    <source>
        <strain evidence="12 13">DSM 29821</strain>
    </source>
</reference>
<dbReference type="InterPro" id="IPR013760">
    <property type="entry name" value="Topo_IIA-like_dom_sf"/>
</dbReference>
<comment type="cofactor">
    <cofactor evidence="10">
        <name>Mg(2+)</name>
        <dbReference type="ChEBI" id="CHEBI:18420"/>
    </cofactor>
    <cofactor evidence="10">
        <name>Mn(2+)</name>
        <dbReference type="ChEBI" id="CHEBI:29035"/>
    </cofactor>
    <cofactor evidence="10">
        <name>Ca(2+)</name>
        <dbReference type="ChEBI" id="CHEBI:29108"/>
    </cofactor>
    <text evidence="10">Binds two Mg(2+) per subunit. The magnesium ions form salt bridges with both the protein and the DNA. Can also accept other divalent metal cations, such as Mn(2+) or Ca(2+).</text>
</comment>
<gene>
    <name evidence="10" type="primary">gyrB</name>
    <name evidence="12" type="ORF">CLV59_109186</name>
</gene>
<dbReference type="SUPFAM" id="SSF54211">
    <property type="entry name" value="Ribosomal protein S5 domain 2-like"/>
    <property type="match status" value="1"/>
</dbReference>
<dbReference type="InterPro" id="IPR034160">
    <property type="entry name" value="TOPRIM_GyrB"/>
</dbReference>
<dbReference type="InterPro" id="IPR018522">
    <property type="entry name" value="TopoIIA_CS"/>
</dbReference>
<dbReference type="OrthoDB" id="9802808at2"/>
<dbReference type="InterPro" id="IPR013506">
    <property type="entry name" value="Topo_IIA_bsu_dom2"/>
</dbReference>
<dbReference type="SMART" id="SM00433">
    <property type="entry name" value="TOP2c"/>
    <property type="match status" value="1"/>
</dbReference>
<comment type="miscellaneous">
    <text evidence="10">Few gyrases are as efficient as E.coli at forming negative supercoils. Not all organisms have 2 type II topoisomerases; in organisms with a single type II topoisomerase this enzyme also has to decatenate newly replicated chromosomes.</text>
</comment>
<dbReference type="SMART" id="SM00387">
    <property type="entry name" value="HATPase_c"/>
    <property type="match status" value="1"/>
</dbReference>
<dbReference type="CDD" id="cd00822">
    <property type="entry name" value="TopoII_Trans_DNA_gyrase"/>
    <property type="match status" value="1"/>
</dbReference>
<feature type="binding site" evidence="10">
    <location>
        <position position="522"/>
    </location>
    <ligand>
        <name>Mg(2+)</name>
        <dbReference type="ChEBI" id="CHEBI:18420"/>
        <label>2</label>
    </ligand>
</feature>
<dbReference type="InterPro" id="IPR000565">
    <property type="entry name" value="Topo_IIA_B"/>
</dbReference>
<dbReference type="Gene3D" id="3.30.230.10">
    <property type="match status" value="1"/>
</dbReference>
<evidence type="ECO:0000256" key="1">
    <source>
        <dbReference type="ARBA" id="ARBA00000185"/>
    </source>
</evidence>